<keyword evidence="2" id="KW-0479">Metal-binding</keyword>
<dbReference type="GO" id="GO:0005783">
    <property type="term" value="C:endoplasmic reticulum"/>
    <property type="evidence" value="ECO:0007669"/>
    <property type="project" value="TreeGrafter"/>
</dbReference>
<dbReference type="GO" id="GO:0004656">
    <property type="term" value="F:procollagen-proline 4-dioxygenase activity"/>
    <property type="evidence" value="ECO:0007669"/>
    <property type="project" value="TreeGrafter"/>
</dbReference>
<reference evidence="7 8" key="1">
    <citation type="journal article" date="2019" name="Nat. Ecol. Evol.">
        <title>Megaphylogeny resolves global patterns of mushroom evolution.</title>
        <authorList>
            <person name="Varga T."/>
            <person name="Krizsan K."/>
            <person name="Foldi C."/>
            <person name="Dima B."/>
            <person name="Sanchez-Garcia M."/>
            <person name="Sanchez-Ramirez S."/>
            <person name="Szollosi G.J."/>
            <person name="Szarkandi J.G."/>
            <person name="Papp V."/>
            <person name="Albert L."/>
            <person name="Andreopoulos W."/>
            <person name="Angelini C."/>
            <person name="Antonin V."/>
            <person name="Barry K.W."/>
            <person name="Bougher N.L."/>
            <person name="Buchanan P."/>
            <person name="Buyck B."/>
            <person name="Bense V."/>
            <person name="Catcheside P."/>
            <person name="Chovatia M."/>
            <person name="Cooper J."/>
            <person name="Damon W."/>
            <person name="Desjardin D."/>
            <person name="Finy P."/>
            <person name="Geml J."/>
            <person name="Haridas S."/>
            <person name="Hughes K."/>
            <person name="Justo A."/>
            <person name="Karasinski D."/>
            <person name="Kautmanova I."/>
            <person name="Kiss B."/>
            <person name="Kocsube S."/>
            <person name="Kotiranta H."/>
            <person name="LaButti K.M."/>
            <person name="Lechner B.E."/>
            <person name="Liimatainen K."/>
            <person name="Lipzen A."/>
            <person name="Lukacs Z."/>
            <person name="Mihaltcheva S."/>
            <person name="Morgado L.N."/>
            <person name="Niskanen T."/>
            <person name="Noordeloos M.E."/>
            <person name="Ohm R.A."/>
            <person name="Ortiz-Santana B."/>
            <person name="Ovrebo C."/>
            <person name="Racz N."/>
            <person name="Riley R."/>
            <person name="Savchenko A."/>
            <person name="Shiryaev A."/>
            <person name="Soop K."/>
            <person name="Spirin V."/>
            <person name="Szebenyi C."/>
            <person name="Tomsovsky M."/>
            <person name="Tulloss R.E."/>
            <person name="Uehling J."/>
            <person name="Grigoriev I.V."/>
            <person name="Vagvolgyi C."/>
            <person name="Papp T."/>
            <person name="Martin F.M."/>
            <person name="Miettinen O."/>
            <person name="Hibbett D.S."/>
            <person name="Nagy L.G."/>
        </authorList>
    </citation>
    <scope>NUCLEOTIDE SEQUENCE [LARGE SCALE GENOMIC DNA]</scope>
    <source>
        <strain evidence="7 8">CBS 166.37</strain>
    </source>
</reference>
<dbReference type="InterPro" id="IPR045054">
    <property type="entry name" value="P4HA-like"/>
</dbReference>
<name>A0A5C3LQX8_9AGAR</name>
<dbReference type="GO" id="GO:0031418">
    <property type="term" value="F:L-ascorbic acid binding"/>
    <property type="evidence" value="ECO:0007669"/>
    <property type="project" value="InterPro"/>
</dbReference>
<evidence type="ECO:0000256" key="3">
    <source>
        <dbReference type="ARBA" id="ARBA00022964"/>
    </source>
</evidence>
<evidence type="ECO:0000256" key="1">
    <source>
        <dbReference type="ARBA" id="ARBA00001961"/>
    </source>
</evidence>
<protein>
    <recommendedName>
        <fullName evidence="6">Prolyl 4-hydroxylase alpha subunit domain-containing protein</fullName>
    </recommendedName>
</protein>
<evidence type="ECO:0000259" key="6">
    <source>
        <dbReference type="SMART" id="SM00702"/>
    </source>
</evidence>
<feature type="domain" description="Prolyl 4-hydroxylase alpha subunit" evidence="6">
    <location>
        <begin position="23"/>
        <end position="223"/>
    </location>
</feature>
<dbReference type="Pfam" id="PF13640">
    <property type="entry name" value="2OG-FeII_Oxy_3"/>
    <property type="match status" value="1"/>
</dbReference>
<evidence type="ECO:0000313" key="8">
    <source>
        <dbReference type="Proteomes" id="UP000308652"/>
    </source>
</evidence>
<keyword evidence="8" id="KW-1185">Reference proteome</keyword>
<dbReference type="EMBL" id="ML213628">
    <property type="protein sequence ID" value="TFK34733.1"/>
    <property type="molecule type" value="Genomic_DNA"/>
</dbReference>
<keyword evidence="4" id="KW-0560">Oxidoreductase</keyword>
<dbReference type="Proteomes" id="UP000308652">
    <property type="component" value="Unassembled WGS sequence"/>
</dbReference>
<keyword evidence="3" id="KW-0223">Dioxygenase</keyword>
<dbReference type="PANTHER" id="PTHR10869">
    <property type="entry name" value="PROLYL 4-HYDROXYLASE ALPHA SUBUNIT"/>
    <property type="match status" value="1"/>
</dbReference>
<dbReference type="AlphaFoldDB" id="A0A5C3LQX8"/>
<dbReference type="InterPro" id="IPR044862">
    <property type="entry name" value="Pro_4_hyd_alph_FE2OG_OXY"/>
</dbReference>
<dbReference type="STRING" id="68775.A0A5C3LQX8"/>
<evidence type="ECO:0000256" key="5">
    <source>
        <dbReference type="ARBA" id="ARBA00023004"/>
    </source>
</evidence>
<evidence type="ECO:0000313" key="7">
    <source>
        <dbReference type="EMBL" id="TFK34733.1"/>
    </source>
</evidence>
<dbReference type="SMART" id="SM00702">
    <property type="entry name" value="P4Hc"/>
    <property type="match status" value="1"/>
</dbReference>
<keyword evidence="5" id="KW-0408">Iron</keyword>
<dbReference type="Gene3D" id="2.60.120.620">
    <property type="entry name" value="q2cbj1_9rhob like domain"/>
    <property type="match status" value="1"/>
</dbReference>
<accession>A0A5C3LQX8</accession>
<comment type="cofactor">
    <cofactor evidence="1">
        <name>L-ascorbate</name>
        <dbReference type="ChEBI" id="CHEBI:38290"/>
    </cofactor>
</comment>
<proteinExistence type="predicted"/>
<organism evidence="7 8">
    <name type="scientific">Crucibulum laeve</name>
    <dbReference type="NCBI Taxonomy" id="68775"/>
    <lineage>
        <taxon>Eukaryota</taxon>
        <taxon>Fungi</taxon>
        <taxon>Dikarya</taxon>
        <taxon>Basidiomycota</taxon>
        <taxon>Agaricomycotina</taxon>
        <taxon>Agaricomycetes</taxon>
        <taxon>Agaricomycetidae</taxon>
        <taxon>Agaricales</taxon>
        <taxon>Agaricineae</taxon>
        <taxon>Nidulariaceae</taxon>
        <taxon>Crucibulum</taxon>
    </lineage>
</organism>
<dbReference type="GO" id="GO:0005506">
    <property type="term" value="F:iron ion binding"/>
    <property type="evidence" value="ECO:0007669"/>
    <property type="project" value="InterPro"/>
</dbReference>
<evidence type="ECO:0000256" key="4">
    <source>
        <dbReference type="ARBA" id="ARBA00023002"/>
    </source>
</evidence>
<dbReference type="PANTHER" id="PTHR10869:SF241">
    <property type="entry name" value="FE2OG DIOXYGENASE DOMAIN-CONTAINING PROTEIN"/>
    <property type="match status" value="1"/>
</dbReference>
<sequence>MPTSMPIDFSQTSLAPATQYHNCYAKVIDHAFTAQECASLLELATSTDDWQPAGLGRDGAIHTSFRNSERVLKIDEDASRMIYERLKPFVEDIQEIKPASKWAAITVRPGRKQGPTWKMVRVNPRLSFLRYGPGHYFKPHCDGLLELEANGKIQKSFVTLHIYLNEGDGLEGGATRFWTPDGQHFLDVEPRLGSVLIFQQRMLAHSGEEVICGVKYTMRSDFMFEEVA</sequence>
<evidence type="ECO:0000256" key="2">
    <source>
        <dbReference type="ARBA" id="ARBA00022723"/>
    </source>
</evidence>
<dbReference type="OrthoDB" id="69177at2759"/>
<dbReference type="InterPro" id="IPR006620">
    <property type="entry name" value="Pro_4_hyd_alph"/>
</dbReference>
<gene>
    <name evidence="7" type="ORF">BDQ12DRAFT_689090</name>
</gene>